<evidence type="ECO:0000256" key="2">
    <source>
        <dbReference type="ARBA" id="ARBA00022723"/>
    </source>
</evidence>
<dbReference type="CDD" id="cd03469">
    <property type="entry name" value="Rieske_RO_Alpha_N"/>
    <property type="match status" value="1"/>
</dbReference>
<dbReference type="EMBL" id="JAZDRP010000003">
    <property type="protein sequence ID" value="MEE2526015.1"/>
    <property type="molecule type" value="Genomic_DNA"/>
</dbReference>
<dbReference type="InterPro" id="IPR050584">
    <property type="entry name" value="Cholesterol_7-desaturase"/>
</dbReference>
<dbReference type="PANTHER" id="PTHR21266">
    <property type="entry name" value="IRON-SULFUR DOMAIN CONTAINING PROTEIN"/>
    <property type="match status" value="1"/>
</dbReference>
<proteinExistence type="predicted"/>
<reference evidence="7 8" key="1">
    <citation type="submission" date="2024-01" db="EMBL/GenBank/DDBJ databases">
        <title>Hyphobacterium bacterium isolated from marine sediment.</title>
        <authorList>
            <person name="Zhao S."/>
        </authorList>
    </citation>
    <scope>NUCLEOTIDE SEQUENCE [LARGE SCALE GENOMIC DNA]</scope>
    <source>
        <strain evidence="8">HN65</strain>
    </source>
</reference>
<dbReference type="Gene3D" id="3.90.380.10">
    <property type="entry name" value="Naphthalene 1,2-dioxygenase Alpha Subunit, Chain A, domain 1"/>
    <property type="match status" value="1"/>
</dbReference>
<dbReference type="InterPro" id="IPR044043">
    <property type="entry name" value="VanA_C_cat"/>
</dbReference>
<comment type="caution">
    <text evidence="7">The sequence shown here is derived from an EMBL/GenBank/DDBJ whole genome shotgun (WGS) entry which is preliminary data.</text>
</comment>
<evidence type="ECO:0000313" key="8">
    <source>
        <dbReference type="Proteomes" id="UP001354971"/>
    </source>
</evidence>
<sequence>MANDTAQNDVFLRDLWYFGIVGDEVKPGQMVQKERLGELILFGRTHEGEAFAMTDICPHRAILLSGGEMVKGETGTEVQCPYHGWRFRPDGQCAFIPSLTADQTEAMDISKIKAKTYRVHESYGIVWIWFGYDHDAEPCLPPPTLDIPRDSKVRMYEECDFHCDMDAAVISLMDPAHIPYIHNQSWWRTPKTMHEKQKTFGPIDRGFSMLPHKPSSNSFIYKLFGKDITTEIQLELPGLRPEYMKAGDKHVTTVTIVTPVSANKTIISIILYWNHAAVSLVPKWLIRRAIHVFMKQDSTAVDSQAIGLSYDPPQMFIHDSDIPAKWYLALRRNWEKHRKEGADFVNPLKENKTLRWRS</sequence>
<dbReference type="Gene3D" id="2.102.10.10">
    <property type="entry name" value="Rieske [2Fe-2S] iron-sulphur domain"/>
    <property type="match status" value="1"/>
</dbReference>
<organism evidence="7 8">
    <name type="scientific">Hyphobacterium lacteum</name>
    <dbReference type="NCBI Taxonomy" id="3116575"/>
    <lineage>
        <taxon>Bacteria</taxon>
        <taxon>Pseudomonadati</taxon>
        <taxon>Pseudomonadota</taxon>
        <taxon>Alphaproteobacteria</taxon>
        <taxon>Maricaulales</taxon>
        <taxon>Maricaulaceae</taxon>
        <taxon>Hyphobacterium</taxon>
    </lineage>
</organism>
<protein>
    <submittedName>
        <fullName evidence="7">Rieske 2Fe-2S domain-containing protein</fullName>
    </submittedName>
</protein>
<gene>
    <name evidence="7" type="ORF">V0U79_06520</name>
</gene>
<keyword evidence="4" id="KW-0408">Iron</keyword>
<dbReference type="PANTHER" id="PTHR21266:SF59">
    <property type="entry name" value="BLR4922 PROTEIN"/>
    <property type="match status" value="1"/>
</dbReference>
<feature type="domain" description="Rieske" evidence="6">
    <location>
        <begin position="17"/>
        <end position="128"/>
    </location>
</feature>
<dbReference type="PROSITE" id="PS51296">
    <property type="entry name" value="RIESKE"/>
    <property type="match status" value="1"/>
</dbReference>
<dbReference type="Pfam" id="PF19112">
    <property type="entry name" value="VanA_C"/>
    <property type="match status" value="1"/>
</dbReference>
<keyword evidence="2" id="KW-0479">Metal-binding</keyword>
<dbReference type="InterPro" id="IPR017941">
    <property type="entry name" value="Rieske_2Fe-2S"/>
</dbReference>
<dbReference type="Proteomes" id="UP001354971">
    <property type="component" value="Unassembled WGS sequence"/>
</dbReference>
<name>A0ABU7LQ32_9PROT</name>
<evidence type="ECO:0000256" key="1">
    <source>
        <dbReference type="ARBA" id="ARBA00022714"/>
    </source>
</evidence>
<keyword evidence="8" id="KW-1185">Reference proteome</keyword>
<keyword evidence="1" id="KW-0001">2Fe-2S</keyword>
<dbReference type="RefSeq" id="WP_330198674.1">
    <property type="nucleotide sequence ID" value="NZ_JAZDRP010000003.1"/>
</dbReference>
<dbReference type="SUPFAM" id="SSF50022">
    <property type="entry name" value="ISP domain"/>
    <property type="match status" value="1"/>
</dbReference>
<keyword evidence="3" id="KW-0560">Oxidoreductase</keyword>
<accession>A0ABU7LQ32</accession>
<keyword evidence="5" id="KW-0411">Iron-sulfur</keyword>
<evidence type="ECO:0000259" key="6">
    <source>
        <dbReference type="PROSITE" id="PS51296"/>
    </source>
</evidence>
<dbReference type="SUPFAM" id="SSF55961">
    <property type="entry name" value="Bet v1-like"/>
    <property type="match status" value="1"/>
</dbReference>
<dbReference type="Pfam" id="PF00355">
    <property type="entry name" value="Rieske"/>
    <property type="match status" value="1"/>
</dbReference>
<evidence type="ECO:0000256" key="3">
    <source>
        <dbReference type="ARBA" id="ARBA00023002"/>
    </source>
</evidence>
<evidence type="ECO:0000313" key="7">
    <source>
        <dbReference type="EMBL" id="MEE2526015.1"/>
    </source>
</evidence>
<dbReference type="InterPro" id="IPR036922">
    <property type="entry name" value="Rieske_2Fe-2S_sf"/>
</dbReference>
<evidence type="ECO:0000256" key="4">
    <source>
        <dbReference type="ARBA" id="ARBA00023004"/>
    </source>
</evidence>
<evidence type="ECO:0000256" key="5">
    <source>
        <dbReference type="ARBA" id="ARBA00023014"/>
    </source>
</evidence>